<dbReference type="Pfam" id="PF02683">
    <property type="entry name" value="DsbD_TM"/>
    <property type="match status" value="1"/>
</dbReference>
<protein>
    <submittedName>
        <fullName evidence="9">Cytochrome c biogenesis protein CcdA</fullName>
    </submittedName>
</protein>
<keyword evidence="6 7" id="KW-0472">Membrane</keyword>
<evidence type="ECO:0000256" key="6">
    <source>
        <dbReference type="ARBA" id="ARBA00023136"/>
    </source>
</evidence>
<dbReference type="AlphaFoldDB" id="A0A8J7LPW1"/>
<dbReference type="GO" id="GO:0016020">
    <property type="term" value="C:membrane"/>
    <property type="evidence" value="ECO:0007669"/>
    <property type="project" value="UniProtKB-SubCell"/>
</dbReference>
<evidence type="ECO:0000256" key="2">
    <source>
        <dbReference type="ARBA" id="ARBA00006143"/>
    </source>
</evidence>
<evidence type="ECO:0000256" key="1">
    <source>
        <dbReference type="ARBA" id="ARBA00004141"/>
    </source>
</evidence>
<feature type="transmembrane region" description="Helical" evidence="7">
    <location>
        <begin position="12"/>
        <end position="42"/>
    </location>
</feature>
<organism evidence="9 10">
    <name type="scientific">Halocynthiibacter styelae</name>
    <dbReference type="NCBI Taxonomy" id="2761955"/>
    <lineage>
        <taxon>Bacteria</taxon>
        <taxon>Pseudomonadati</taxon>
        <taxon>Pseudomonadota</taxon>
        <taxon>Alphaproteobacteria</taxon>
        <taxon>Rhodobacterales</taxon>
        <taxon>Paracoccaceae</taxon>
        <taxon>Halocynthiibacter</taxon>
    </lineage>
</organism>
<evidence type="ECO:0000313" key="10">
    <source>
        <dbReference type="Proteomes" id="UP000640583"/>
    </source>
</evidence>
<dbReference type="InterPro" id="IPR003834">
    <property type="entry name" value="Cyt_c_assmbl_TM_dom"/>
</dbReference>
<comment type="caution">
    <text evidence="9">The sequence shown here is derived from an EMBL/GenBank/DDBJ whole genome shotgun (WGS) entry which is preliminary data.</text>
</comment>
<gene>
    <name evidence="9" type="ORF">H1D41_11100</name>
</gene>
<feature type="transmembrane region" description="Helical" evidence="7">
    <location>
        <begin position="99"/>
        <end position="120"/>
    </location>
</feature>
<keyword evidence="4" id="KW-0201">Cytochrome c-type biogenesis</keyword>
<keyword evidence="10" id="KW-1185">Reference proteome</keyword>
<name>A0A8J7LPW1_9RHOB</name>
<evidence type="ECO:0000256" key="3">
    <source>
        <dbReference type="ARBA" id="ARBA00022692"/>
    </source>
</evidence>
<dbReference type="EMBL" id="JADCKQ010000007">
    <property type="protein sequence ID" value="MBI1494186.1"/>
    <property type="molecule type" value="Genomic_DNA"/>
</dbReference>
<sequence length="255" mass="27410">MLDATHIFDASLLVSLFIALAGGLISFLSPCVLPIVPPYLAYMSGISMTEMSGDDTGQAKGRGKVLLAAVFFVMGLSVVFLMMGLAASFAGRFLIQNQTLFMTIAGIVIMIMGAHFVGVFRIKFMDREARIDAGDQGGSAFGAFILGLAFAFGWSPCLGPILGAISTMAMMEGDAARSVLLLGFYALGLGIPFLLVAAFFPRLKGLMNWMKRHMGRIEATMGLLLWTVGLMMATGQFTEFALWINEKFPVLQAFG</sequence>
<evidence type="ECO:0000259" key="8">
    <source>
        <dbReference type="Pfam" id="PF02683"/>
    </source>
</evidence>
<feature type="transmembrane region" description="Helical" evidence="7">
    <location>
        <begin position="65"/>
        <end position="87"/>
    </location>
</feature>
<evidence type="ECO:0000256" key="4">
    <source>
        <dbReference type="ARBA" id="ARBA00022748"/>
    </source>
</evidence>
<feature type="domain" description="Cytochrome C biogenesis protein transmembrane" evidence="8">
    <location>
        <begin position="14"/>
        <end position="233"/>
    </location>
</feature>
<comment type="similarity">
    <text evidence="2">Belongs to the DsbD family.</text>
</comment>
<comment type="subcellular location">
    <subcellularLocation>
        <location evidence="1">Membrane</location>
        <topology evidence="1">Multi-pass membrane protein</topology>
    </subcellularLocation>
</comment>
<keyword evidence="3 7" id="KW-0812">Transmembrane</keyword>
<feature type="transmembrane region" description="Helical" evidence="7">
    <location>
        <begin position="221"/>
        <end position="244"/>
    </location>
</feature>
<dbReference type="PANTHER" id="PTHR31272">
    <property type="entry name" value="CYTOCHROME C-TYPE BIOGENESIS PROTEIN HI_1454-RELATED"/>
    <property type="match status" value="1"/>
</dbReference>
<proteinExistence type="inferred from homology"/>
<dbReference type="GO" id="GO:0017004">
    <property type="term" value="P:cytochrome complex assembly"/>
    <property type="evidence" value="ECO:0007669"/>
    <property type="project" value="UniProtKB-KW"/>
</dbReference>
<dbReference type="Proteomes" id="UP000640583">
    <property type="component" value="Unassembled WGS sequence"/>
</dbReference>
<feature type="transmembrane region" description="Helical" evidence="7">
    <location>
        <begin position="141"/>
        <end position="166"/>
    </location>
</feature>
<evidence type="ECO:0000313" key="9">
    <source>
        <dbReference type="EMBL" id="MBI1494186.1"/>
    </source>
</evidence>
<dbReference type="RefSeq" id="WP_228848970.1">
    <property type="nucleotide sequence ID" value="NZ_JADCKQ010000007.1"/>
</dbReference>
<keyword evidence="5 7" id="KW-1133">Transmembrane helix</keyword>
<evidence type="ECO:0000256" key="7">
    <source>
        <dbReference type="SAM" id="Phobius"/>
    </source>
</evidence>
<reference evidence="9" key="1">
    <citation type="submission" date="2020-10" db="EMBL/GenBank/DDBJ databases">
        <title>Paenihalocynthiibacter styelae gen. nov., sp. nov., isolated from stalked sea squirt Styela clava.</title>
        <authorList>
            <person name="Kim Y.-O."/>
            <person name="Yoon J.-H."/>
        </authorList>
    </citation>
    <scope>NUCLEOTIDE SEQUENCE</scope>
    <source>
        <strain evidence="9">MYP1-1</strain>
    </source>
</reference>
<evidence type="ECO:0000256" key="5">
    <source>
        <dbReference type="ARBA" id="ARBA00022989"/>
    </source>
</evidence>
<dbReference type="PANTHER" id="PTHR31272:SF4">
    <property type="entry name" value="CYTOCHROME C-TYPE BIOGENESIS PROTEIN HI_1454-RELATED"/>
    <property type="match status" value="1"/>
</dbReference>
<dbReference type="InterPro" id="IPR051790">
    <property type="entry name" value="Cytochrome_c-biogenesis_DsbD"/>
</dbReference>
<accession>A0A8J7LPW1</accession>
<feature type="transmembrane region" description="Helical" evidence="7">
    <location>
        <begin position="178"/>
        <end position="200"/>
    </location>
</feature>